<gene>
    <name evidence="2" type="ORF">E1809_23820</name>
</gene>
<evidence type="ECO:0000256" key="1">
    <source>
        <dbReference type="SAM" id="Phobius"/>
    </source>
</evidence>
<name>A0A4R5K5M0_9MICC</name>
<dbReference type="RefSeq" id="WP_133206735.1">
    <property type="nucleotide sequence ID" value="NZ_SMRU01000045.1"/>
</dbReference>
<feature type="transmembrane region" description="Helical" evidence="1">
    <location>
        <begin position="68"/>
        <end position="89"/>
    </location>
</feature>
<dbReference type="EMBL" id="SMRU01000045">
    <property type="protein sequence ID" value="TDF88549.1"/>
    <property type="molecule type" value="Genomic_DNA"/>
</dbReference>
<dbReference type="Proteomes" id="UP000295511">
    <property type="component" value="Unassembled WGS sequence"/>
</dbReference>
<evidence type="ECO:0000313" key="3">
    <source>
        <dbReference type="Proteomes" id="UP000295511"/>
    </source>
</evidence>
<organism evidence="2 3">
    <name type="scientific">Arthrobacter terricola</name>
    <dbReference type="NCBI Taxonomy" id="2547396"/>
    <lineage>
        <taxon>Bacteria</taxon>
        <taxon>Bacillati</taxon>
        <taxon>Actinomycetota</taxon>
        <taxon>Actinomycetes</taxon>
        <taxon>Micrococcales</taxon>
        <taxon>Micrococcaceae</taxon>
        <taxon>Arthrobacter</taxon>
    </lineage>
</organism>
<comment type="caution">
    <text evidence="2">The sequence shown here is derived from an EMBL/GenBank/DDBJ whole genome shotgun (WGS) entry which is preliminary data.</text>
</comment>
<reference evidence="2 3" key="1">
    <citation type="submission" date="2019-03" db="EMBL/GenBank/DDBJ databases">
        <title>Whole genome sequence of Arthrobacter sp JH1-1.</title>
        <authorList>
            <person name="Trinh H.N."/>
        </authorList>
    </citation>
    <scope>NUCLEOTIDE SEQUENCE [LARGE SCALE GENOMIC DNA]</scope>
    <source>
        <strain evidence="2 3">JH1-1</strain>
    </source>
</reference>
<protein>
    <submittedName>
        <fullName evidence="2">Uncharacterized protein</fullName>
    </submittedName>
</protein>
<sequence>MNAGQASGQERPVLMMRTLVRGLAWDVGLPLAVYYVLHLARATDWVALLAATGAAGCRLLWSALKQHVLNPFAMLMVIIFGLGLVLSFLTGDPRFLLLKDSAITGGLAIPRLSHSPARDAQGNTVLKTNGEDSLLVNTIGPYTGRHIIDTRSTSNTTQLIVNANAPWTITVSDVSTVKKSSGPVSGHGDDVRPHRDLPCTARSHGFPSSLLLSAAHATASMTCLLPPAIVPQDLTRSHDTVPGASVAVVIWLNRWPWIFQRPDRFFDRFDPRWL</sequence>
<keyword evidence="1" id="KW-1133">Transmembrane helix</keyword>
<feature type="transmembrane region" description="Helical" evidence="1">
    <location>
        <begin position="19"/>
        <end position="37"/>
    </location>
</feature>
<keyword evidence="1" id="KW-0812">Transmembrane</keyword>
<keyword evidence="1" id="KW-0472">Membrane</keyword>
<keyword evidence="3" id="KW-1185">Reference proteome</keyword>
<accession>A0A4R5K5M0</accession>
<dbReference type="AlphaFoldDB" id="A0A4R5K5M0"/>
<feature type="transmembrane region" description="Helical" evidence="1">
    <location>
        <begin position="43"/>
        <end position="61"/>
    </location>
</feature>
<proteinExistence type="predicted"/>
<evidence type="ECO:0000313" key="2">
    <source>
        <dbReference type="EMBL" id="TDF88549.1"/>
    </source>
</evidence>
<dbReference type="OrthoDB" id="7276421at2"/>
<dbReference type="NCBIfam" id="NF041646">
    <property type="entry name" value="VC0807_fam"/>
    <property type="match status" value="1"/>
</dbReference>